<dbReference type="OrthoDB" id="3644322at2759"/>
<feature type="region of interest" description="Disordered" evidence="1">
    <location>
        <begin position="88"/>
        <end position="114"/>
    </location>
</feature>
<feature type="region of interest" description="Disordered" evidence="1">
    <location>
        <begin position="246"/>
        <end position="314"/>
    </location>
</feature>
<feature type="region of interest" description="Disordered" evidence="1">
    <location>
        <begin position="343"/>
        <end position="405"/>
    </location>
</feature>
<proteinExistence type="predicted"/>
<dbReference type="GO" id="GO:0006265">
    <property type="term" value="P:DNA topological change"/>
    <property type="evidence" value="ECO:0007669"/>
    <property type="project" value="InterPro"/>
</dbReference>
<dbReference type="GO" id="GO:0005524">
    <property type="term" value="F:ATP binding"/>
    <property type="evidence" value="ECO:0007669"/>
    <property type="project" value="InterPro"/>
</dbReference>
<dbReference type="GO" id="GO:0003677">
    <property type="term" value="F:DNA binding"/>
    <property type="evidence" value="ECO:0007669"/>
    <property type="project" value="InterPro"/>
</dbReference>
<feature type="region of interest" description="Disordered" evidence="1">
    <location>
        <begin position="951"/>
        <end position="971"/>
    </location>
</feature>
<evidence type="ECO:0000256" key="1">
    <source>
        <dbReference type="SAM" id="MobiDB-lite"/>
    </source>
</evidence>
<dbReference type="Proteomes" id="UP001056384">
    <property type="component" value="Chromosome 5"/>
</dbReference>
<evidence type="ECO:0000313" key="2">
    <source>
        <dbReference type="EMBL" id="USW53150.1"/>
    </source>
</evidence>
<feature type="compositionally biased region" description="Acidic residues" evidence="1">
    <location>
        <begin position="892"/>
        <end position="917"/>
    </location>
</feature>
<dbReference type="GO" id="GO:0003918">
    <property type="term" value="F:DNA topoisomerase type II (double strand cut, ATP-hydrolyzing) activity"/>
    <property type="evidence" value="ECO:0007669"/>
    <property type="project" value="InterPro"/>
</dbReference>
<feature type="region of interest" description="Disordered" evidence="1">
    <location>
        <begin position="650"/>
        <end position="706"/>
    </location>
</feature>
<accession>A0A9Q9AQC6</accession>
<dbReference type="AlphaFoldDB" id="A0A9Q9AQC6"/>
<keyword evidence="3" id="KW-1185">Reference proteome</keyword>
<organism evidence="2 3">
    <name type="scientific">Septoria linicola</name>
    <dbReference type="NCBI Taxonomy" id="215465"/>
    <lineage>
        <taxon>Eukaryota</taxon>
        <taxon>Fungi</taxon>
        <taxon>Dikarya</taxon>
        <taxon>Ascomycota</taxon>
        <taxon>Pezizomycotina</taxon>
        <taxon>Dothideomycetes</taxon>
        <taxon>Dothideomycetidae</taxon>
        <taxon>Mycosphaerellales</taxon>
        <taxon>Mycosphaerellaceae</taxon>
        <taxon>Septoria</taxon>
    </lineage>
</organism>
<gene>
    <name evidence="2" type="ORF">Slin15195_G064690</name>
</gene>
<dbReference type="PROSITE" id="PS00177">
    <property type="entry name" value="TOPOISOMERASE_II"/>
    <property type="match status" value="1"/>
</dbReference>
<feature type="compositionally biased region" description="Basic and acidic residues" evidence="1">
    <location>
        <begin position="386"/>
        <end position="397"/>
    </location>
</feature>
<evidence type="ECO:0000313" key="3">
    <source>
        <dbReference type="Proteomes" id="UP001056384"/>
    </source>
</evidence>
<feature type="compositionally biased region" description="Basic residues" evidence="1">
    <location>
        <begin position="255"/>
        <end position="270"/>
    </location>
</feature>
<feature type="compositionally biased region" description="Basic and acidic residues" evidence="1">
    <location>
        <begin position="872"/>
        <end position="891"/>
    </location>
</feature>
<protein>
    <submittedName>
        <fullName evidence="2">DNA topoisomerase, type IIA</fullName>
    </submittedName>
</protein>
<dbReference type="EMBL" id="CP099422">
    <property type="protein sequence ID" value="USW53150.1"/>
    <property type="molecule type" value="Genomic_DNA"/>
</dbReference>
<feature type="region of interest" description="Disordered" evidence="1">
    <location>
        <begin position="872"/>
        <end position="917"/>
    </location>
</feature>
<name>A0A9Q9AQC6_9PEZI</name>
<reference evidence="2" key="1">
    <citation type="submission" date="2022-06" db="EMBL/GenBank/DDBJ databases">
        <title>Complete genome sequences of two strains of the flax pathogen Septoria linicola.</title>
        <authorList>
            <person name="Lapalu N."/>
            <person name="Simon A."/>
            <person name="Demenou B."/>
            <person name="Paumier D."/>
            <person name="Guillot M.-P."/>
            <person name="Gout L."/>
            <person name="Valade R."/>
        </authorList>
    </citation>
    <scope>NUCLEOTIDE SEQUENCE</scope>
    <source>
        <strain evidence="2">SE15195</strain>
    </source>
</reference>
<dbReference type="InterPro" id="IPR018522">
    <property type="entry name" value="TopoIIA_CS"/>
</dbReference>
<sequence length="1035" mass="114443">MAPVVLDYDGDGNVIGGHTVNELPDRRFPAQLRTTMKMQDSTRSEHPGFALMENDQSVERQHQHQPLHSQASEWSVYHQNSLPVAGPTYDHERAHSVQPPPFMHRPEVPPRAARGQPIESMSHVSQQQAHFVRDSGGPAGYSDYQPSNPHGYVRSPVQYHGFHSQNFAPPLQTHPSQVYYEPVGFQRGPEGFAYQHQRPMVPQHHGYLAPQQGYQAAYGALPYSQHHSGPPYHAAYHPATQFQPQQVPYQQQVQQHHHDRRVSGVSKKRSSQQSSPVRPYESPYAPGPEATVQGKQRDKARNKRQPSRVTAGEDELPVVRKASIAGLPIVENVFFKSSRPDITKVSRDEDDEEPPAESTNSISDAAPVVKQTMEKVRPTKSVAKNTRKEQSKKDSSRKSRKKDSAALLGRCADCKKRHKKCKHLSRSNVNPKRGATKTSLLKAVKAGEDTPEDLPAPAATASQAIAPTLDDTQSEVSDADLLALVPDDGARGDSPEGIADGGLDLTTEGEEEVEVRYEEFLRSQSPEDSEAVTGARDINEESPAAAAANLLNKLHAQLHDTDPLALEAFHQDANRYKAAVLDEREFYVRTYKLFRRADASNLMPDFVKCLPHRWDHAQLSWLNDQAELEMAKEDKILGGNVKIIPKEAMPKATRKRRPKAGFRASDSLEVSDSAREEQDEVPDCGPSRSMFVRATPPSSPKSSPMTEAYMGLPGEISENDLEPPVKQSVKKAAKPKPRPTKAVNVRTVKKVSSAAPMASKIKRSTRVKRVQNGHLYASEIEHVGPRYGTRREVLRRSTNPYVHSLCGQGFPHPQEVRAHHRAKKCHDDTSGQDWDEHPSCKADYPELNYTKVRDGYVILDQASWDKLEAAVAAGEREPNRFRGPPKGKELEETTEIEYEDEVDLDDSEDDAEYEVDEEFETAYSVNPYTEEEDNAEPVEMPSAPIAAAVSLAAPAPNPRKRAASGGGGRATKKIVVKAGSDETAMLDATEATAKATSSKRSKMKPAVKATSIVAEGDSAEGLMRRAAALGLRARF</sequence>
<feature type="region of interest" description="Disordered" evidence="1">
    <location>
        <begin position="485"/>
        <end position="509"/>
    </location>
</feature>